<evidence type="ECO:0000313" key="3">
    <source>
        <dbReference type="Proteomes" id="UP001242368"/>
    </source>
</evidence>
<dbReference type="SMART" id="SM00028">
    <property type="entry name" value="TPR"/>
    <property type="match status" value="3"/>
</dbReference>
<keyword evidence="3" id="KW-1185">Reference proteome</keyword>
<name>A0ABT8CX29_9FLAO</name>
<feature type="transmembrane region" description="Helical" evidence="1">
    <location>
        <begin position="293"/>
        <end position="313"/>
    </location>
</feature>
<reference evidence="3" key="1">
    <citation type="journal article" date="2019" name="Int. J. Syst. Evol. Microbiol.">
        <title>The Global Catalogue of Microorganisms (GCM) 10K type strain sequencing project: providing services to taxonomists for standard genome sequencing and annotation.</title>
        <authorList>
            <consortium name="The Broad Institute Genomics Platform"/>
            <consortium name="The Broad Institute Genome Sequencing Center for Infectious Disease"/>
            <person name="Wu L."/>
            <person name="Ma J."/>
        </authorList>
    </citation>
    <scope>NUCLEOTIDE SEQUENCE [LARGE SCALE GENOMIC DNA]</scope>
    <source>
        <strain evidence="3">CECT 7184</strain>
    </source>
</reference>
<proteinExistence type="predicted"/>
<dbReference type="Gene3D" id="1.25.40.10">
    <property type="entry name" value="Tetratricopeptide repeat domain"/>
    <property type="match status" value="2"/>
</dbReference>
<dbReference type="Proteomes" id="UP001242368">
    <property type="component" value="Unassembled WGS sequence"/>
</dbReference>
<gene>
    <name evidence="2" type="ORF">QW060_16730</name>
</gene>
<keyword evidence="1" id="KW-1133">Transmembrane helix</keyword>
<keyword evidence="1" id="KW-0472">Membrane</keyword>
<dbReference type="SUPFAM" id="SSF46894">
    <property type="entry name" value="C-terminal effector domain of the bipartite response regulators"/>
    <property type="match status" value="1"/>
</dbReference>
<organism evidence="2 3">
    <name type="scientific">Paenimyroides ceti</name>
    <dbReference type="NCBI Taxonomy" id="395087"/>
    <lineage>
        <taxon>Bacteria</taxon>
        <taxon>Pseudomonadati</taxon>
        <taxon>Bacteroidota</taxon>
        <taxon>Flavobacteriia</taxon>
        <taxon>Flavobacteriales</taxon>
        <taxon>Flavobacteriaceae</taxon>
        <taxon>Paenimyroides</taxon>
    </lineage>
</organism>
<keyword evidence="1" id="KW-0812">Transmembrane</keyword>
<dbReference type="PANTHER" id="PTHR10098">
    <property type="entry name" value="RAPSYN-RELATED"/>
    <property type="match status" value="1"/>
</dbReference>
<dbReference type="Pfam" id="PF13424">
    <property type="entry name" value="TPR_12"/>
    <property type="match status" value="1"/>
</dbReference>
<dbReference type="SUPFAM" id="SSF48452">
    <property type="entry name" value="TPR-like"/>
    <property type="match status" value="1"/>
</dbReference>
<dbReference type="RefSeq" id="WP_290364600.1">
    <property type="nucleotide sequence ID" value="NZ_JAUFQU010000001.1"/>
</dbReference>
<dbReference type="EMBL" id="JAUFQU010000001">
    <property type="protein sequence ID" value="MDN3708749.1"/>
    <property type="molecule type" value="Genomic_DNA"/>
</dbReference>
<dbReference type="InterPro" id="IPR011990">
    <property type="entry name" value="TPR-like_helical_dom_sf"/>
</dbReference>
<sequence>MDEKSALNLLNEILAYEKKLPDSLLIKLYDTAATLYASQDAHVYALNYYHSELLLQKSTNSKDQYITLKNIGNLYYNIGKNNVAKEYWSEALQGYEKEGLSKKYVLYNNLAILEEKEGNYKRAKEIYESALSQSIKLGDNMGIFMAYQNLGIVSFKLQLFKEALNYSYKAKQVAFQSKEVNERAKILYNLGYLHYNLPLKNEDSTEYYLREAFLLSKESEYKTIQKASSEILISLYEGQKKHQLANFYLHEVNRGYRDELDKMIDGQIGKIEFKYEQKLKEQLYTLQQRRKNWIYFTSFLILVTGCVILFLVYKLQKVKLIKTGLENRLLLKKLEERNKEITQKSLEVLHKNEILDVTKRKLTDLKRKPEVNRQISSILSEINSNEKGLNIEEFEKVFKETHADFYRILLESYPDLSRTDLRLAAFLRLNLSTKDITAITGQSQNSINIARHRLRKKLNLQEHENIINFLISIV</sequence>
<accession>A0ABT8CX29</accession>
<comment type="caution">
    <text evidence="2">The sequence shown here is derived from an EMBL/GenBank/DDBJ whole genome shotgun (WGS) entry which is preliminary data.</text>
</comment>
<dbReference type="InterPro" id="IPR016032">
    <property type="entry name" value="Sig_transdc_resp-reg_C-effctor"/>
</dbReference>
<protein>
    <submittedName>
        <fullName evidence="2">Tetratricopeptide repeat protein</fullName>
    </submittedName>
</protein>
<evidence type="ECO:0000256" key="1">
    <source>
        <dbReference type="SAM" id="Phobius"/>
    </source>
</evidence>
<dbReference type="InterPro" id="IPR019734">
    <property type="entry name" value="TPR_rpt"/>
</dbReference>
<evidence type="ECO:0000313" key="2">
    <source>
        <dbReference type="EMBL" id="MDN3708749.1"/>
    </source>
</evidence>